<organism evidence="2">
    <name type="scientific">Culex pipiens</name>
    <name type="common">House mosquito</name>
    <dbReference type="NCBI Taxonomy" id="7175"/>
    <lineage>
        <taxon>Eukaryota</taxon>
        <taxon>Metazoa</taxon>
        <taxon>Ecdysozoa</taxon>
        <taxon>Arthropoda</taxon>
        <taxon>Hexapoda</taxon>
        <taxon>Insecta</taxon>
        <taxon>Pterygota</taxon>
        <taxon>Neoptera</taxon>
        <taxon>Endopterygota</taxon>
        <taxon>Diptera</taxon>
        <taxon>Nematocera</taxon>
        <taxon>Culicoidea</taxon>
        <taxon>Culicidae</taxon>
        <taxon>Culicinae</taxon>
        <taxon>Culicini</taxon>
        <taxon>Culex</taxon>
        <taxon>Culex</taxon>
    </lineage>
</organism>
<sequence>MGSSRGVPTKLPCDVSSRASLSCCRFGSLPQRRRWQRCNRRRTASAIRSFTTALRVRSSRPKPTTSCPTLTRSVRFSVASRIWGRPGSTRPNRRRRSCRRWPR</sequence>
<proteinExistence type="predicted"/>
<dbReference type="EMBL" id="HBUE01078119">
    <property type="protein sequence ID" value="CAG6476247.1"/>
    <property type="molecule type" value="Transcribed_RNA"/>
</dbReference>
<feature type="compositionally biased region" description="Basic residues" evidence="1">
    <location>
        <begin position="91"/>
        <end position="103"/>
    </location>
</feature>
<dbReference type="AlphaFoldDB" id="A0A8D8FKM4"/>
<dbReference type="EMBL" id="HBUE01078120">
    <property type="protein sequence ID" value="CAG6476249.1"/>
    <property type="molecule type" value="Transcribed_RNA"/>
</dbReference>
<evidence type="ECO:0000256" key="1">
    <source>
        <dbReference type="SAM" id="MobiDB-lite"/>
    </source>
</evidence>
<feature type="region of interest" description="Disordered" evidence="1">
    <location>
        <begin position="83"/>
        <end position="103"/>
    </location>
</feature>
<name>A0A8D8FKM4_CULPI</name>
<accession>A0A8D8FKM4</accession>
<reference evidence="2" key="1">
    <citation type="submission" date="2021-05" db="EMBL/GenBank/DDBJ databases">
        <authorList>
            <person name="Alioto T."/>
            <person name="Alioto T."/>
            <person name="Gomez Garrido J."/>
        </authorList>
    </citation>
    <scope>NUCLEOTIDE SEQUENCE</scope>
</reference>
<evidence type="ECO:0000313" key="2">
    <source>
        <dbReference type="EMBL" id="CAG6476247.1"/>
    </source>
</evidence>
<protein>
    <submittedName>
        <fullName evidence="2">(northern house mosquito) hypothetical protein</fullName>
    </submittedName>
</protein>